<organism evidence="1 2">
    <name type="scientific">Amycolatopsis sulphurea</name>
    <dbReference type="NCBI Taxonomy" id="76022"/>
    <lineage>
        <taxon>Bacteria</taxon>
        <taxon>Bacillati</taxon>
        <taxon>Actinomycetota</taxon>
        <taxon>Actinomycetes</taxon>
        <taxon>Pseudonocardiales</taxon>
        <taxon>Pseudonocardiaceae</taxon>
        <taxon>Amycolatopsis</taxon>
    </lineage>
</organism>
<gene>
    <name evidence="1" type="ORF">ATK36_1159</name>
</gene>
<dbReference type="EMBL" id="PDJK01000001">
    <property type="protein sequence ID" value="PFG57567.1"/>
    <property type="molecule type" value="Genomic_DNA"/>
</dbReference>
<keyword evidence="2" id="KW-1185">Reference proteome</keyword>
<dbReference type="RefSeq" id="WP_141544377.1">
    <property type="nucleotide sequence ID" value="NZ_JBIAKZ010000006.1"/>
</dbReference>
<proteinExistence type="predicted"/>
<name>A0A2A9G1G2_9PSEU</name>
<protein>
    <submittedName>
        <fullName evidence="1">Uncharacterized protein</fullName>
    </submittedName>
</protein>
<accession>A0A2A9G1G2</accession>
<reference evidence="1 2" key="1">
    <citation type="submission" date="2017-10" db="EMBL/GenBank/DDBJ databases">
        <title>Sequencing the genomes of 1000 actinobacteria strains.</title>
        <authorList>
            <person name="Klenk H.-P."/>
        </authorList>
    </citation>
    <scope>NUCLEOTIDE SEQUENCE [LARGE SCALE GENOMIC DNA]</scope>
    <source>
        <strain evidence="1 2">DSM 46092</strain>
    </source>
</reference>
<evidence type="ECO:0000313" key="2">
    <source>
        <dbReference type="Proteomes" id="UP000243542"/>
    </source>
</evidence>
<dbReference type="Proteomes" id="UP000243542">
    <property type="component" value="Unassembled WGS sequence"/>
</dbReference>
<dbReference type="AlphaFoldDB" id="A0A2A9G1G2"/>
<sequence>MIAIAFCIAVLTGLMCWLVLRLDRTAQLRSIRISARIRRNIGIEFRLERGNGRLVRSRMVRASGRREADPFG</sequence>
<evidence type="ECO:0000313" key="1">
    <source>
        <dbReference type="EMBL" id="PFG57567.1"/>
    </source>
</evidence>
<comment type="caution">
    <text evidence="1">The sequence shown here is derived from an EMBL/GenBank/DDBJ whole genome shotgun (WGS) entry which is preliminary data.</text>
</comment>